<evidence type="ECO:0000313" key="20">
    <source>
        <dbReference type="Proteomes" id="UP000198897"/>
    </source>
</evidence>
<feature type="binding site" evidence="13">
    <location>
        <position position="329"/>
    </location>
    <ligand>
        <name>Zn(2+)</name>
        <dbReference type="ChEBI" id="CHEBI:29105"/>
        <label>2</label>
    </ligand>
</feature>
<dbReference type="AlphaFoldDB" id="A0A1I2M7Q0"/>
<evidence type="ECO:0000256" key="8">
    <source>
        <dbReference type="ARBA" id="ARBA00022801"/>
    </source>
</evidence>
<feature type="binding site" evidence="13">
    <location>
        <position position="287"/>
    </location>
    <ligand>
        <name>Zn(2+)</name>
        <dbReference type="ChEBI" id="CHEBI:29105"/>
        <label>2</label>
    </ligand>
</feature>
<feature type="region of interest" description="Disordered" evidence="15">
    <location>
        <begin position="94"/>
        <end position="117"/>
    </location>
</feature>
<dbReference type="PROSITE" id="PS00123">
    <property type="entry name" value="ALKALINE_PHOSPHATASE"/>
    <property type="match status" value="1"/>
</dbReference>
<evidence type="ECO:0000256" key="11">
    <source>
        <dbReference type="ARBA" id="ARBA00023088"/>
    </source>
</evidence>
<feature type="binding site" evidence="13">
    <location>
        <position position="330"/>
    </location>
    <ligand>
        <name>Zn(2+)</name>
        <dbReference type="ChEBI" id="CHEBI:29105"/>
        <label>2</label>
    </ligand>
</feature>
<organism evidence="19 20">
    <name type="scientific">Halobacillus alkaliphilus</name>
    <dbReference type="NCBI Taxonomy" id="396056"/>
    <lineage>
        <taxon>Bacteria</taxon>
        <taxon>Bacillati</taxon>
        <taxon>Bacillota</taxon>
        <taxon>Bacilli</taxon>
        <taxon>Bacillales</taxon>
        <taxon>Bacillaceae</taxon>
        <taxon>Halobacillus</taxon>
    </lineage>
</organism>
<comment type="subcellular location">
    <subcellularLocation>
        <location evidence="1">Secreted</location>
        <location evidence="1">Cell wall</location>
        <topology evidence="1">Peptidoglycan-anchor</topology>
    </subcellularLocation>
</comment>
<dbReference type="SMART" id="SM00098">
    <property type="entry name" value="alkPPc"/>
    <property type="match status" value="1"/>
</dbReference>
<comment type="cofactor">
    <cofactor evidence="13">
        <name>Zn(2+)</name>
        <dbReference type="ChEBI" id="CHEBI:29105"/>
    </cofactor>
    <text evidence="13">Binds 2 Zn(2+) ions.</text>
</comment>
<dbReference type="GO" id="GO:0046872">
    <property type="term" value="F:metal ion binding"/>
    <property type="evidence" value="ECO:0007669"/>
    <property type="project" value="UniProtKB-KW"/>
</dbReference>
<evidence type="ECO:0000256" key="14">
    <source>
        <dbReference type="RuleBase" id="RU003946"/>
    </source>
</evidence>
<evidence type="ECO:0000256" key="7">
    <source>
        <dbReference type="ARBA" id="ARBA00022729"/>
    </source>
</evidence>
<feature type="binding site" evidence="13">
    <location>
        <position position="161"/>
    </location>
    <ligand>
        <name>Mg(2+)</name>
        <dbReference type="ChEBI" id="CHEBI:18420"/>
    </ligand>
</feature>
<dbReference type="Gene3D" id="1.10.60.40">
    <property type="match status" value="1"/>
</dbReference>
<feature type="signal peptide" evidence="17">
    <location>
        <begin position="1"/>
        <end position="24"/>
    </location>
</feature>
<dbReference type="InterPro" id="IPR001952">
    <property type="entry name" value="Alkaline_phosphatase"/>
</dbReference>
<keyword evidence="9 13" id="KW-0862">Zinc</keyword>
<evidence type="ECO:0000256" key="16">
    <source>
        <dbReference type="SAM" id="Phobius"/>
    </source>
</evidence>
<evidence type="ECO:0000313" key="19">
    <source>
        <dbReference type="EMBL" id="SFF86839.1"/>
    </source>
</evidence>
<feature type="domain" description="Gram-positive cocci surface proteins LPxTG" evidence="18">
    <location>
        <begin position="473"/>
        <end position="507"/>
    </location>
</feature>
<evidence type="ECO:0000256" key="4">
    <source>
        <dbReference type="ARBA" id="ARBA00022525"/>
    </source>
</evidence>
<evidence type="ECO:0000256" key="10">
    <source>
        <dbReference type="ARBA" id="ARBA00022842"/>
    </source>
</evidence>
<dbReference type="CDD" id="cd16012">
    <property type="entry name" value="ALP"/>
    <property type="match status" value="1"/>
</dbReference>
<evidence type="ECO:0000256" key="13">
    <source>
        <dbReference type="PIRSR" id="PIRSR601952-2"/>
    </source>
</evidence>
<evidence type="ECO:0000256" key="12">
    <source>
        <dbReference type="PIRSR" id="PIRSR601952-1"/>
    </source>
</evidence>
<feature type="binding site" evidence="13">
    <location>
        <position position="159"/>
    </location>
    <ligand>
        <name>Mg(2+)</name>
        <dbReference type="ChEBI" id="CHEBI:18420"/>
    </ligand>
</feature>
<dbReference type="PANTHER" id="PTHR11596:SF5">
    <property type="entry name" value="ALKALINE PHOSPHATASE"/>
    <property type="match status" value="1"/>
</dbReference>
<keyword evidence="3" id="KW-0134">Cell wall</keyword>
<feature type="binding site" evidence="13">
    <location>
        <position position="50"/>
    </location>
    <ligand>
        <name>Mg(2+)</name>
        <dbReference type="ChEBI" id="CHEBI:18420"/>
    </ligand>
</feature>
<feature type="active site" description="Phosphoserine intermediate" evidence="12">
    <location>
        <position position="108"/>
    </location>
</feature>
<feature type="chain" id="PRO_5038945074" evidence="17">
    <location>
        <begin position="25"/>
        <end position="507"/>
    </location>
</feature>
<feature type="binding site" evidence="13">
    <location>
        <position position="50"/>
    </location>
    <ligand>
        <name>Zn(2+)</name>
        <dbReference type="ChEBI" id="CHEBI:29105"/>
        <label>2</label>
    </ligand>
</feature>
<dbReference type="PROSITE" id="PS50847">
    <property type="entry name" value="GRAM_POS_ANCHORING"/>
    <property type="match status" value="1"/>
</dbReference>
<keyword evidence="20" id="KW-1185">Reference proteome</keyword>
<keyword evidence="16" id="KW-0472">Membrane</keyword>
<keyword evidence="16" id="KW-1133">Transmembrane helix</keyword>
<dbReference type="PANTHER" id="PTHR11596">
    <property type="entry name" value="ALKALINE PHOSPHATASE"/>
    <property type="match status" value="1"/>
</dbReference>
<evidence type="ECO:0000256" key="6">
    <source>
        <dbReference type="ARBA" id="ARBA00022723"/>
    </source>
</evidence>
<comment type="similarity">
    <text evidence="2 14">Belongs to the alkaline phosphatase family.</text>
</comment>
<feature type="transmembrane region" description="Helical" evidence="16">
    <location>
        <begin position="482"/>
        <end position="500"/>
    </location>
</feature>
<dbReference type="Proteomes" id="UP000198897">
    <property type="component" value="Unassembled WGS sequence"/>
</dbReference>
<dbReference type="GO" id="GO:0004035">
    <property type="term" value="F:alkaline phosphatase activity"/>
    <property type="evidence" value="ECO:0007669"/>
    <property type="project" value="TreeGrafter"/>
</dbReference>
<dbReference type="InterPro" id="IPR018299">
    <property type="entry name" value="Alkaline_phosphatase_AS"/>
</dbReference>
<keyword evidence="16" id="KW-0812">Transmembrane</keyword>
<dbReference type="Gene3D" id="3.40.720.10">
    <property type="entry name" value="Alkaline Phosphatase, subunit A"/>
    <property type="match status" value="1"/>
</dbReference>
<dbReference type="EMBL" id="FOOG01000011">
    <property type="protein sequence ID" value="SFF86839.1"/>
    <property type="molecule type" value="Genomic_DNA"/>
</dbReference>
<keyword evidence="11" id="KW-0572">Peptidoglycan-anchor</keyword>
<comment type="cofactor">
    <cofactor evidence="13">
        <name>Mg(2+)</name>
        <dbReference type="ChEBI" id="CHEBI:18420"/>
    </cofactor>
    <text evidence="13">Binds 1 Mg(2+) ion.</text>
</comment>
<keyword evidence="6 13" id="KW-0479">Metal-binding</keyword>
<keyword evidence="7 17" id="KW-0732">Signal</keyword>
<sequence>MKKGLAKKVLSVTALSCLFFGSSAGVNTNYISASEHEEKDVKNVIFMVGDGMGPSYTTAYRYLKDNSETIKMEDTAFDPYLVGMQSVYSADAYHDGGEEDEKENIPDSAATATSMSSGEKTYNGAIAVDLEKEKTKTVLEGAKEEGMATGLVATSQINHATPAAYGTHDEDRNNYNDIANDYYDDMIQGEHKVDVLLGGGTDFFDREDRDLTKEFQEDGYDYVTSTDELMNTSSDQILGLFAPVGLEKAIDRPEEQPSLEQMTETALETLSQDEDGFFLMVEGSQIDWAGHDNDVVSAMSEMEDFDKAFQKAIEFAKQDEETLVVTTADHSTGGFSIGEGGPYKWDAEVIQAAKHTPDYMARQIVEEGADVETVLNDNIDFELKDEEIQSVTDAMESAAEEEKMVEVDNAIEAIFNERSGTGWTTSGHTGGDVPVYAYGPGSDMFSGFIDNTDNAENIFKLLGLSKTEDGAPLPDTSTSTPAGMLAGVLIAAGGAALLIFRRKNAKN</sequence>
<evidence type="ECO:0000259" key="18">
    <source>
        <dbReference type="PROSITE" id="PS50847"/>
    </source>
</evidence>
<protein>
    <submittedName>
        <fullName evidence="19">Alkaline phosphatase</fullName>
    </submittedName>
</protein>
<dbReference type="NCBIfam" id="TIGR01167">
    <property type="entry name" value="LPXTG_anchor"/>
    <property type="match status" value="1"/>
</dbReference>
<keyword evidence="8" id="KW-0378">Hydrolase</keyword>
<evidence type="ECO:0000256" key="3">
    <source>
        <dbReference type="ARBA" id="ARBA00022512"/>
    </source>
</evidence>
<feature type="binding site" evidence="13">
    <location>
        <position position="291"/>
    </location>
    <ligand>
        <name>Zn(2+)</name>
        <dbReference type="ChEBI" id="CHEBI:29105"/>
        <label>2</label>
    </ligand>
</feature>
<keyword evidence="10 13" id="KW-0460">Magnesium</keyword>
<keyword evidence="5" id="KW-0597">Phosphoprotein</keyword>
<keyword evidence="4" id="KW-0964">Secreted</keyword>
<accession>A0A1I2M7Q0</accession>
<evidence type="ECO:0000256" key="17">
    <source>
        <dbReference type="SAM" id="SignalP"/>
    </source>
</evidence>
<name>A0A1I2M7Q0_9BACI</name>
<proteinExistence type="inferred from homology"/>
<evidence type="ECO:0000256" key="1">
    <source>
        <dbReference type="ARBA" id="ARBA00004168"/>
    </source>
</evidence>
<evidence type="ECO:0000256" key="9">
    <source>
        <dbReference type="ARBA" id="ARBA00022833"/>
    </source>
</evidence>
<evidence type="ECO:0000256" key="5">
    <source>
        <dbReference type="ARBA" id="ARBA00022553"/>
    </source>
</evidence>
<feature type="binding site" evidence="13">
    <location>
        <position position="428"/>
    </location>
    <ligand>
        <name>Zn(2+)</name>
        <dbReference type="ChEBI" id="CHEBI:29105"/>
        <label>2</label>
    </ligand>
</feature>
<evidence type="ECO:0000256" key="2">
    <source>
        <dbReference type="ARBA" id="ARBA00005984"/>
    </source>
</evidence>
<reference evidence="20" key="1">
    <citation type="submission" date="2016-10" db="EMBL/GenBank/DDBJ databases">
        <authorList>
            <person name="Varghese N."/>
            <person name="Submissions S."/>
        </authorList>
    </citation>
    <scope>NUCLEOTIDE SEQUENCE [LARGE SCALE GENOMIC DNA]</scope>
    <source>
        <strain evidence="20">FP5</strain>
    </source>
</reference>
<dbReference type="PRINTS" id="PR00113">
    <property type="entry name" value="ALKPHPHTASE"/>
</dbReference>
<dbReference type="InterPro" id="IPR019931">
    <property type="entry name" value="LPXTG_anchor"/>
</dbReference>
<evidence type="ECO:0000256" key="15">
    <source>
        <dbReference type="SAM" id="MobiDB-lite"/>
    </source>
</evidence>
<gene>
    <name evidence="19" type="ORF">SAMN05216353_11183</name>
</gene>
<dbReference type="SUPFAM" id="SSF53649">
    <property type="entry name" value="Alkaline phosphatase-like"/>
    <property type="match status" value="1"/>
</dbReference>
<dbReference type="Pfam" id="PF00746">
    <property type="entry name" value="Gram_pos_anchor"/>
    <property type="match status" value="1"/>
</dbReference>
<dbReference type="InterPro" id="IPR017850">
    <property type="entry name" value="Alkaline_phosphatase_core_sf"/>
</dbReference>
<dbReference type="Pfam" id="PF00245">
    <property type="entry name" value="Alk_phosphatase"/>
    <property type="match status" value="1"/>
</dbReference>
<feature type="binding site" evidence="13">
    <location>
        <position position="282"/>
    </location>
    <ligand>
        <name>Mg(2+)</name>
        <dbReference type="ChEBI" id="CHEBI:18420"/>
    </ligand>
</feature>